<evidence type="ECO:0000259" key="2">
    <source>
        <dbReference type="Pfam" id="PF13231"/>
    </source>
</evidence>
<feature type="transmembrane region" description="Helical" evidence="1">
    <location>
        <begin position="180"/>
        <end position="200"/>
    </location>
</feature>
<feature type="domain" description="Glycosyltransferase RgtA/B/C/D-like" evidence="2">
    <location>
        <begin position="66"/>
        <end position="219"/>
    </location>
</feature>
<feature type="transmembrane region" description="Helical" evidence="1">
    <location>
        <begin position="7"/>
        <end position="25"/>
    </location>
</feature>
<keyword evidence="1" id="KW-0812">Transmembrane</keyword>
<feature type="transmembrane region" description="Helical" evidence="1">
    <location>
        <begin position="322"/>
        <end position="340"/>
    </location>
</feature>
<evidence type="ECO:0000256" key="1">
    <source>
        <dbReference type="SAM" id="Phobius"/>
    </source>
</evidence>
<dbReference type="InterPro" id="IPR038731">
    <property type="entry name" value="RgtA/B/C-like"/>
</dbReference>
<feature type="transmembrane region" description="Helical" evidence="1">
    <location>
        <begin position="86"/>
        <end position="106"/>
    </location>
</feature>
<evidence type="ECO:0000313" key="4">
    <source>
        <dbReference type="Proteomes" id="UP000034539"/>
    </source>
</evidence>
<comment type="caution">
    <text evidence="3">The sequence shown here is derived from an EMBL/GenBank/DDBJ whole genome shotgun (WGS) entry which is preliminary data.</text>
</comment>
<protein>
    <recommendedName>
        <fullName evidence="2">Glycosyltransferase RgtA/B/C/D-like domain-containing protein</fullName>
    </recommendedName>
</protein>
<dbReference type="Proteomes" id="UP000034539">
    <property type="component" value="Unassembled WGS sequence"/>
</dbReference>
<sequence>MKLRNKYIFLLLLFIPVAFMLRIYFLPSHLFFGPEQGRDFLVIKDIVVNHKFTLIGPKTDIDGIFHGPLFYYLSAIPFLIFHGDPFLVLLFLILFHSLTVFVLYFLSEELFSDKFLSSVSIVLFTFSYGAIVDSRWLSNPPMTIPLSALLYFFLIKFIKGKKYYLIPAGITYALLGQVEFLNYFFFAFITSFSLLIYYRNILRNKLLTVISLVIAVFFACINFLFFDLRHDFLISKSLMNLLKGSVGYYISFKESLISSITLFIDTFSFYTGVPYIIAVIILMILLPLLIRMFFKARKYGLILIWLFIPLFLLILLKHQVLRHFYILITIPAILSLSFLISSIRKKSLFLSLIIILLIIVRNLTLLESNLPHNRNVYFQSTQPELLYKDQLSVIDNIYKNA</sequence>
<feature type="non-terminal residue" evidence="3">
    <location>
        <position position="401"/>
    </location>
</feature>
<dbReference type="Pfam" id="PF13231">
    <property type="entry name" value="PMT_2"/>
    <property type="match status" value="1"/>
</dbReference>
<feature type="transmembrane region" description="Helical" evidence="1">
    <location>
        <begin position="299"/>
        <end position="316"/>
    </location>
</feature>
<reference evidence="3 4" key="1">
    <citation type="journal article" date="2015" name="Nature">
        <title>rRNA introns, odd ribosomes, and small enigmatic genomes across a large radiation of phyla.</title>
        <authorList>
            <person name="Brown C.T."/>
            <person name="Hug L.A."/>
            <person name="Thomas B.C."/>
            <person name="Sharon I."/>
            <person name="Castelle C.J."/>
            <person name="Singh A."/>
            <person name="Wilkins M.J."/>
            <person name="Williams K.H."/>
            <person name="Banfield J.F."/>
        </authorList>
    </citation>
    <scope>NUCLEOTIDE SEQUENCE [LARGE SCALE GENOMIC DNA]</scope>
</reference>
<organism evidence="3 4">
    <name type="scientific">Candidatus Gottesmanbacteria bacterium GW2011_GWC2_39_8</name>
    <dbReference type="NCBI Taxonomy" id="1618450"/>
    <lineage>
        <taxon>Bacteria</taxon>
        <taxon>Candidatus Gottesmaniibacteriota</taxon>
    </lineage>
</organism>
<name>A0A0G0S9V7_9BACT</name>
<evidence type="ECO:0000313" key="3">
    <source>
        <dbReference type="EMBL" id="KKR31555.1"/>
    </source>
</evidence>
<feature type="transmembrane region" description="Helical" evidence="1">
    <location>
        <begin position="270"/>
        <end position="290"/>
    </location>
</feature>
<keyword evidence="1" id="KW-0472">Membrane</keyword>
<gene>
    <name evidence="3" type="ORF">UT63_C0066G0001</name>
</gene>
<feature type="transmembrane region" description="Helical" evidence="1">
    <location>
        <begin position="115"/>
        <end position="136"/>
    </location>
</feature>
<feature type="transmembrane region" description="Helical" evidence="1">
    <location>
        <begin position="206"/>
        <end position="225"/>
    </location>
</feature>
<accession>A0A0G0S9V7</accession>
<keyword evidence="1" id="KW-1133">Transmembrane helix</keyword>
<dbReference type="EMBL" id="LBXN01000066">
    <property type="protein sequence ID" value="KKR31555.1"/>
    <property type="molecule type" value="Genomic_DNA"/>
</dbReference>
<proteinExistence type="predicted"/>
<feature type="transmembrane region" description="Helical" evidence="1">
    <location>
        <begin position="347"/>
        <end position="366"/>
    </location>
</feature>
<dbReference type="AlphaFoldDB" id="A0A0G0S9V7"/>
<feature type="transmembrane region" description="Helical" evidence="1">
    <location>
        <begin position="142"/>
        <end position="159"/>
    </location>
</feature>